<feature type="compositionally biased region" description="Basic residues" evidence="1">
    <location>
        <begin position="383"/>
        <end position="397"/>
    </location>
</feature>
<feature type="compositionally biased region" description="Polar residues" evidence="1">
    <location>
        <begin position="125"/>
        <end position="134"/>
    </location>
</feature>
<name>A0A3D8QMU5_9EURO</name>
<evidence type="ECO:0000313" key="4">
    <source>
        <dbReference type="Proteomes" id="UP000256690"/>
    </source>
</evidence>
<dbReference type="InterPro" id="IPR011992">
    <property type="entry name" value="EF-hand-dom_pair"/>
</dbReference>
<feature type="region of interest" description="Disordered" evidence="1">
    <location>
        <begin position="35"/>
        <end position="408"/>
    </location>
</feature>
<dbReference type="STRING" id="1810919.A0A3D8QMU5"/>
<reference evidence="3 4" key="1">
    <citation type="journal article" date="2018" name="IMA Fungus">
        <title>IMA Genome-F 9: Draft genome sequence of Annulohypoxylon stygium, Aspergillus mulundensis, Berkeleyomyces basicola (syn. Thielaviopsis basicola), Ceratocystis smalleyi, two Cercospora beticola strains, Coleophoma cylindrospora, Fusarium fracticaudum, Phialophora cf. hyalina, and Morchella septimelata.</title>
        <authorList>
            <person name="Wingfield B.D."/>
            <person name="Bills G.F."/>
            <person name="Dong Y."/>
            <person name="Huang W."/>
            <person name="Nel W.J."/>
            <person name="Swalarsk-Parry B.S."/>
            <person name="Vaghefi N."/>
            <person name="Wilken P.M."/>
            <person name="An Z."/>
            <person name="de Beer Z.W."/>
            <person name="De Vos L."/>
            <person name="Chen L."/>
            <person name="Duong T.A."/>
            <person name="Gao Y."/>
            <person name="Hammerbacher A."/>
            <person name="Kikkert J.R."/>
            <person name="Li Y."/>
            <person name="Li H."/>
            <person name="Li K."/>
            <person name="Li Q."/>
            <person name="Liu X."/>
            <person name="Ma X."/>
            <person name="Naidoo K."/>
            <person name="Pethybridge S.J."/>
            <person name="Sun J."/>
            <person name="Steenkamp E.T."/>
            <person name="van der Nest M.A."/>
            <person name="van Wyk S."/>
            <person name="Wingfield M.J."/>
            <person name="Xiong C."/>
            <person name="Yue Q."/>
            <person name="Zhang X."/>
        </authorList>
    </citation>
    <scope>NUCLEOTIDE SEQUENCE [LARGE SCALE GENOMIC DNA]</scope>
    <source>
        <strain evidence="3 4">DSM 5745</strain>
    </source>
</reference>
<dbReference type="GeneID" id="38120451"/>
<protein>
    <submittedName>
        <fullName evidence="3">Increased rDNA silencing protein 4</fullName>
    </submittedName>
</protein>
<dbReference type="OrthoDB" id="10045710at2759"/>
<dbReference type="SMART" id="SM00027">
    <property type="entry name" value="EH"/>
    <property type="match status" value="1"/>
</dbReference>
<feature type="region of interest" description="Disordered" evidence="1">
    <location>
        <begin position="1"/>
        <end position="22"/>
    </location>
</feature>
<sequence>MAKSPTPSRVVPPRNVNHGTPSATALQGALLAFNHATPPKSHSPMMLADRAPVSLLDSDPDPLPELPEPGSIKDKIQLFSANSTATAPSDRPRSARENVPDITRQKTPQLLAAEIAAGGIHGPNGKTTQRNGVTPSRDLPSPVPVRKPLVKPRLLEPYEDDTRELSLPKPSLDQRPASSGSSTFPRPPITKPRPVPPPIPRKPSPAVSEAISNSVDRHSENRPQYDESRKPPLPLRSKASAATLSEGRPPALPPRRAATAQDVYESSVIQRRSKSTAIPSTPSTVSLYSQSQNASRTSMLTNMGRDAPSDAVAASSLASNRALKTRTSPPPPPPARRRRSRSRSLLHIQHQHKKDRTPNPSPGGLRETLRPQAKSDDEGDQRRRQHKNRIINKHPHKHNEGDRRRWRSELTEKERKRYEGVWAANKGLLLHPSQILDQNIAPEKIPPGMYPPAAMDMVVNLVVRDIWSRSRLPDHVLERVWDLVDGQNNGMLTRAEFVVGMWLIDQQLRGHKLPAVVPDSVWASVIRVPGISLESHYTKH</sequence>
<feature type="compositionally biased region" description="Basic and acidic residues" evidence="1">
    <location>
        <begin position="398"/>
        <end position="408"/>
    </location>
</feature>
<dbReference type="PANTHER" id="PTHR11216">
    <property type="entry name" value="EH DOMAIN"/>
    <property type="match status" value="1"/>
</dbReference>
<dbReference type="RefSeq" id="XP_026599159.1">
    <property type="nucleotide sequence ID" value="XM_026752097.1"/>
</dbReference>
<dbReference type="GO" id="GO:0005737">
    <property type="term" value="C:cytoplasm"/>
    <property type="evidence" value="ECO:0007669"/>
    <property type="project" value="TreeGrafter"/>
</dbReference>
<dbReference type="Pfam" id="PF12763">
    <property type="entry name" value="EH"/>
    <property type="match status" value="1"/>
</dbReference>
<dbReference type="Gene3D" id="1.10.238.10">
    <property type="entry name" value="EF-hand"/>
    <property type="match status" value="1"/>
</dbReference>
<dbReference type="InterPro" id="IPR000261">
    <property type="entry name" value="EH_dom"/>
</dbReference>
<feature type="compositionally biased region" description="Basic and acidic residues" evidence="1">
    <location>
        <begin position="215"/>
        <end position="230"/>
    </location>
</feature>
<evidence type="ECO:0000259" key="2">
    <source>
        <dbReference type="PROSITE" id="PS50031"/>
    </source>
</evidence>
<keyword evidence="4" id="KW-1185">Reference proteome</keyword>
<accession>A0A3D8QMU5</accession>
<evidence type="ECO:0000313" key="3">
    <source>
        <dbReference type="EMBL" id="RDW62970.1"/>
    </source>
</evidence>
<feature type="compositionally biased region" description="Pro residues" evidence="1">
    <location>
        <begin position="185"/>
        <end position="203"/>
    </location>
</feature>
<gene>
    <name evidence="3" type="ORF">DSM5745_10081</name>
</gene>
<proteinExistence type="predicted"/>
<dbReference type="Proteomes" id="UP000256690">
    <property type="component" value="Unassembled WGS sequence"/>
</dbReference>
<dbReference type="CDD" id="cd00052">
    <property type="entry name" value="EH"/>
    <property type="match status" value="1"/>
</dbReference>
<dbReference type="PROSITE" id="PS50031">
    <property type="entry name" value="EH"/>
    <property type="match status" value="1"/>
</dbReference>
<dbReference type="PANTHER" id="PTHR11216:SF31">
    <property type="entry name" value="AT21416P"/>
    <property type="match status" value="1"/>
</dbReference>
<feature type="compositionally biased region" description="Basic and acidic residues" evidence="1">
    <location>
        <begin position="367"/>
        <end position="382"/>
    </location>
</feature>
<dbReference type="AlphaFoldDB" id="A0A3D8QMU5"/>
<feature type="compositionally biased region" description="Polar residues" evidence="1">
    <location>
        <begin position="267"/>
        <end position="301"/>
    </location>
</feature>
<evidence type="ECO:0000256" key="1">
    <source>
        <dbReference type="SAM" id="MobiDB-lite"/>
    </source>
</evidence>
<comment type="caution">
    <text evidence="3">The sequence shown here is derived from an EMBL/GenBank/DDBJ whole genome shotgun (WGS) entry which is preliminary data.</text>
</comment>
<feature type="domain" description="EH" evidence="2">
    <location>
        <begin position="464"/>
        <end position="521"/>
    </location>
</feature>
<organism evidence="3 4">
    <name type="scientific">Aspergillus mulundensis</name>
    <dbReference type="NCBI Taxonomy" id="1810919"/>
    <lineage>
        <taxon>Eukaryota</taxon>
        <taxon>Fungi</taxon>
        <taxon>Dikarya</taxon>
        <taxon>Ascomycota</taxon>
        <taxon>Pezizomycotina</taxon>
        <taxon>Eurotiomycetes</taxon>
        <taxon>Eurotiomycetidae</taxon>
        <taxon>Eurotiales</taxon>
        <taxon>Aspergillaceae</taxon>
        <taxon>Aspergillus</taxon>
        <taxon>Aspergillus subgen. Nidulantes</taxon>
    </lineage>
</organism>
<feature type="compositionally biased region" description="Basic and acidic residues" evidence="1">
    <location>
        <begin position="90"/>
        <end position="99"/>
    </location>
</feature>
<feature type="compositionally biased region" description="Basic residues" evidence="1">
    <location>
        <begin position="335"/>
        <end position="355"/>
    </location>
</feature>
<dbReference type="EMBL" id="PVWQ01000015">
    <property type="protein sequence ID" value="RDW62970.1"/>
    <property type="molecule type" value="Genomic_DNA"/>
</dbReference>
<dbReference type="SUPFAM" id="SSF47473">
    <property type="entry name" value="EF-hand"/>
    <property type="match status" value="1"/>
</dbReference>